<dbReference type="EMBL" id="BLZA01000032">
    <property type="protein sequence ID" value="GHJ88803.1"/>
    <property type="molecule type" value="Genomic_DNA"/>
</dbReference>
<name>A0A8H3TXT4_9TREE</name>
<feature type="region of interest" description="Disordered" evidence="1">
    <location>
        <begin position="393"/>
        <end position="448"/>
    </location>
</feature>
<gene>
    <name evidence="2" type="ORF">NliqN6_5205</name>
</gene>
<evidence type="ECO:0000256" key="1">
    <source>
        <dbReference type="SAM" id="MobiDB-lite"/>
    </source>
</evidence>
<feature type="region of interest" description="Disordered" evidence="1">
    <location>
        <begin position="191"/>
        <end position="210"/>
    </location>
</feature>
<accession>A0A8H3TXT4</accession>
<protein>
    <submittedName>
        <fullName evidence="2">Uncharacterized protein</fullName>
    </submittedName>
</protein>
<feature type="compositionally biased region" description="Basic residues" evidence="1">
    <location>
        <begin position="316"/>
        <end position="326"/>
    </location>
</feature>
<feature type="compositionally biased region" description="Basic and acidic residues" evidence="1">
    <location>
        <begin position="173"/>
        <end position="183"/>
    </location>
</feature>
<evidence type="ECO:0000313" key="3">
    <source>
        <dbReference type="Proteomes" id="UP000620104"/>
    </source>
</evidence>
<proteinExistence type="predicted"/>
<reference evidence="2" key="1">
    <citation type="submission" date="2020-07" db="EMBL/GenBank/DDBJ databases">
        <title>Draft Genome Sequence of a Deep-Sea Yeast, Naganishia (Cryptococcus) liquefaciens strain N6.</title>
        <authorList>
            <person name="Han Y.W."/>
            <person name="Kajitani R."/>
            <person name="Morimoto H."/>
            <person name="Parhat M."/>
            <person name="Tsubouchi H."/>
            <person name="Bakenova O."/>
            <person name="Ogata M."/>
            <person name="Argunhan B."/>
            <person name="Aoki R."/>
            <person name="Kajiwara S."/>
            <person name="Itoh T."/>
            <person name="Iwasaki H."/>
        </authorList>
    </citation>
    <scope>NUCLEOTIDE SEQUENCE</scope>
    <source>
        <strain evidence="2">N6</strain>
    </source>
</reference>
<evidence type="ECO:0000313" key="2">
    <source>
        <dbReference type="EMBL" id="GHJ88803.1"/>
    </source>
</evidence>
<organism evidence="2 3">
    <name type="scientific">Naganishia liquefaciens</name>
    <dbReference type="NCBI Taxonomy" id="104408"/>
    <lineage>
        <taxon>Eukaryota</taxon>
        <taxon>Fungi</taxon>
        <taxon>Dikarya</taxon>
        <taxon>Basidiomycota</taxon>
        <taxon>Agaricomycotina</taxon>
        <taxon>Tremellomycetes</taxon>
        <taxon>Filobasidiales</taxon>
        <taxon>Filobasidiaceae</taxon>
        <taxon>Naganishia</taxon>
    </lineage>
</organism>
<feature type="region of interest" description="Disordered" evidence="1">
    <location>
        <begin position="241"/>
        <end position="264"/>
    </location>
</feature>
<dbReference type="Proteomes" id="UP000620104">
    <property type="component" value="Unassembled WGS sequence"/>
</dbReference>
<sequence>MLWDNERERSRNTVLKVRNTLLRSHELSNASDLPLMERVYISAYLEYAKELAYLDRYLVSSDSRNICEDAAEYNSADKNRSIAADCRRELSKCHETFNKDRLQPEGTQVERQEGEEACRWRVLKRLYSMSSSVIVITKAIAAQLDNARWQLGPLEAWGSEQHFAMDPGQPDSNRSEPDADDRVCGNASLSTAFEAERAGGPDRRRSSTTSSRLFKQFTLLSGLRIPGSRFFNSRSDKEFELRSPSETTSQICQQSANARTPSYGSFILPEQESSRNSTCTTTSFASTLLLPIPGEVQPALRQKGSDSGYILPNSPSRRKASGRQRRSRGDLSRQHTPIPENSEFPANRSQYSPSSTNFGNSPNSVRHQEMPFSSQLLDGRRNPMMATPVDISGNLKAKERGRPHISIPAVSARANPFEPPNSPPPTSPLPETPVDHRRMPSPHSNPII</sequence>
<keyword evidence="3" id="KW-1185">Reference proteome</keyword>
<dbReference type="AlphaFoldDB" id="A0A8H3TXT4"/>
<comment type="caution">
    <text evidence="2">The sequence shown here is derived from an EMBL/GenBank/DDBJ whole genome shotgun (WGS) entry which is preliminary data.</text>
</comment>
<feature type="compositionally biased region" description="Polar residues" evidence="1">
    <location>
        <begin position="244"/>
        <end position="263"/>
    </location>
</feature>
<feature type="region of interest" description="Disordered" evidence="1">
    <location>
        <begin position="161"/>
        <end position="184"/>
    </location>
</feature>
<feature type="compositionally biased region" description="Pro residues" evidence="1">
    <location>
        <begin position="417"/>
        <end position="431"/>
    </location>
</feature>
<feature type="region of interest" description="Disordered" evidence="1">
    <location>
        <begin position="298"/>
        <end position="367"/>
    </location>
</feature>
<feature type="compositionally biased region" description="Polar residues" evidence="1">
    <location>
        <begin position="347"/>
        <end position="367"/>
    </location>
</feature>
<feature type="compositionally biased region" description="Basic and acidic residues" evidence="1">
    <location>
        <begin position="194"/>
        <end position="205"/>
    </location>
</feature>